<organism evidence="1 2">
    <name type="scientific">Brevundimonas balnearis</name>
    <dbReference type="NCBI Taxonomy" id="1572858"/>
    <lineage>
        <taxon>Bacteria</taxon>
        <taxon>Pseudomonadati</taxon>
        <taxon>Pseudomonadota</taxon>
        <taxon>Alphaproteobacteria</taxon>
        <taxon>Caulobacterales</taxon>
        <taxon>Caulobacteraceae</taxon>
        <taxon>Brevundimonas</taxon>
    </lineage>
</organism>
<dbReference type="Proteomes" id="UP001589906">
    <property type="component" value="Unassembled WGS sequence"/>
</dbReference>
<name>A0ABV6R0U7_9CAUL</name>
<gene>
    <name evidence="1" type="ORF">ACFFGE_05070</name>
</gene>
<reference evidence="1 2" key="1">
    <citation type="submission" date="2024-09" db="EMBL/GenBank/DDBJ databases">
        <authorList>
            <person name="Sun Q."/>
            <person name="Mori K."/>
        </authorList>
    </citation>
    <scope>NUCLEOTIDE SEQUENCE [LARGE SCALE GENOMIC DNA]</scope>
    <source>
        <strain evidence="1 2">NCAIM B.02621</strain>
    </source>
</reference>
<dbReference type="EMBL" id="JBHLSW010000003">
    <property type="protein sequence ID" value="MFC0633249.1"/>
    <property type="molecule type" value="Genomic_DNA"/>
</dbReference>
<protein>
    <submittedName>
        <fullName evidence="1">Uncharacterized protein</fullName>
    </submittedName>
</protein>
<evidence type="ECO:0000313" key="2">
    <source>
        <dbReference type="Proteomes" id="UP001589906"/>
    </source>
</evidence>
<comment type="caution">
    <text evidence="1">The sequence shown here is derived from an EMBL/GenBank/DDBJ whole genome shotgun (WGS) entry which is preliminary data.</text>
</comment>
<proteinExistence type="predicted"/>
<sequence length="206" mass="22489">MGESYPAARLTAMASDWLCERYPDALIIREFSVGTWGGALIDLAAVRPAEIIGVEVKGDGDSPTRLKLQSALYSKAAQRMWLLPAPSLAKKCEVVTYDAWGILAVEGDQVVVPSGSYRNEPRLLPTAPAQLLQALWADELKFIAGGLRGGCEQLRQHIADTMPLRDLIPAVCERLRSRPWEKKGLGHKVLWASPQSADHDLFGTAA</sequence>
<accession>A0ABV6R0U7</accession>
<keyword evidence="2" id="KW-1185">Reference proteome</keyword>
<evidence type="ECO:0000313" key="1">
    <source>
        <dbReference type="EMBL" id="MFC0633249.1"/>
    </source>
</evidence>
<dbReference type="RefSeq" id="WP_376834925.1">
    <property type="nucleotide sequence ID" value="NZ_JBHLSW010000003.1"/>
</dbReference>